<dbReference type="AlphaFoldDB" id="A0A1H8DN61"/>
<dbReference type="PANTHER" id="PTHR48086:SF3">
    <property type="entry name" value="SODIUM_PROLINE SYMPORTER"/>
    <property type="match status" value="1"/>
</dbReference>
<feature type="transmembrane region" description="Helical" evidence="15">
    <location>
        <begin position="366"/>
        <end position="389"/>
    </location>
</feature>
<feature type="compositionally biased region" description="Basic and acidic residues" evidence="14">
    <location>
        <begin position="499"/>
        <end position="510"/>
    </location>
</feature>
<feature type="transmembrane region" description="Helical" evidence="15">
    <location>
        <begin position="311"/>
        <end position="330"/>
    </location>
</feature>
<feature type="transmembrane region" description="Helical" evidence="15">
    <location>
        <begin position="425"/>
        <end position="444"/>
    </location>
</feature>
<protein>
    <submittedName>
        <fullName evidence="16">Solute:Na+ symporter, SSS family</fullName>
    </submittedName>
</protein>
<dbReference type="Pfam" id="PF00474">
    <property type="entry name" value="SSF"/>
    <property type="match status" value="1"/>
</dbReference>
<dbReference type="CDD" id="cd11477">
    <property type="entry name" value="SLC5sbd_u1"/>
    <property type="match status" value="1"/>
</dbReference>
<dbReference type="InterPro" id="IPR038377">
    <property type="entry name" value="Na/Glc_symporter_sf"/>
</dbReference>
<dbReference type="PANTHER" id="PTHR48086">
    <property type="entry name" value="SODIUM/PROLINE SYMPORTER-RELATED"/>
    <property type="match status" value="1"/>
</dbReference>
<comment type="catalytic activity">
    <reaction evidence="12">
        <text>L-proline(in) + Na(+)(in) = L-proline(out) + Na(+)(out)</text>
        <dbReference type="Rhea" id="RHEA:28967"/>
        <dbReference type="ChEBI" id="CHEBI:29101"/>
        <dbReference type="ChEBI" id="CHEBI:60039"/>
    </reaction>
</comment>
<feature type="transmembrane region" description="Helical" evidence="15">
    <location>
        <begin position="225"/>
        <end position="247"/>
    </location>
</feature>
<evidence type="ECO:0000256" key="7">
    <source>
        <dbReference type="ARBA" id="ARBA00022989"/>
    </source>
</evidence>
<keyword evidence="5 15" id="KW-0812">Transmembrane</keyword>
<evidence type="ECO:0000313" key="17">
    <source>
        <dbReference type="Proteomes" id="UP000199695"/>
    </source>
</evidence>
<keyword evidence="7 15" id="KW-1133">Transmembrane helix</keyword>
<dbReference type="EMBL" id="FOCQ01000005">
    <property type="protein sequence ID" value="SEN08781.1"/>
    <property type="molecule type" value="Genomic_DNA"/>
</dbReference>
<organism evidence="16 17">
    <name type="scientific">Lihuaxuella thermophila</name>
    <dbReference type="NCBI Taxonomy" id="1173111"/>
    <lineage>
        <taxon>Bacteria</taxon>
        <taxon>Bacillati</taxon>
        <taxon>Bacillota</taxon>
        <taxon>Bacilli</taxon>
        <taxon>Bacillales</taxon>
        <taxon>Thermoactinomycetaceae</taxon>
        <taxon>Lihuaxuella</taxon>
    </lineage>
</organism>
<feature type="transmembrane region" description="Helical" evidence="15">
    <location>
        <begin position="450"/>
        <end position="469"/>
    </location>
</feature>
<dbReference type="GO" id="GO:0015293">
    <property type="term" value="F:symporter activity"/>
    <property type="evidence" value="ECO:0007669"/>
    <property type="project" value="UniProtKB-KW"/>
</dbReference>
<evidence type="ECO:0000256" key="12">
    <source>
        <dbReference type="ARBA" id="ARBA00033708"/>
    </source>
</evidence>
<feature type="transmembrane region" description="Helical" evidence="15">
    <location>
        <begin position="114"/>
        <end position="134"/>
    </location>
</feature>
<comment type="subcellular location">
    <subcellularLocation>
        <location evidence="1">Cell membrane</location>
        <topology evidence="1">Multi-pass membrane protein</topology>
    </subcellularLocation>
</comment>
<gene>
    <name evidence="16" type="ORF">SAMN05444955_105279</name>
</gene>
<sequence length="510" mass="55288">MLPADWLVMALYFGLMVIIGIWSFRQVKDTQDFFAAGGKMPWWLSGISHHMSGYSAAVFVAYAGVAYEYGFTLYVWWAVPISLAVFLGAIYIAPRWSRLRQRLSVESPMEYLAVRYNVPTQQLMAWSGVLLKIFDVGAKWAAIAVILNVFAGVPITAGIILSGLISLFYITIGGLWADALTDFAQFVVQLVAGAAMFIIVVDKLGGIQSIPGLWDRLPPEHSAPFAGPYTIGFVLAYLLIGFLSYNGGTWNLAQRFIAAPKGSDARKAAFLSAALYLIWPLILFFPMWAAPLFFPSLEDPTQSYSVMAKELLPPGLVGLVLASMFAHTMAMTTSDANAITAVVTRDIMPVISGKFRGLKGKPALRAARITTVAFILFTLIVAMNAGTFGGILDLLIVWFGALVGPASVPMILGLLPLFRHSDATAAIVSWAGGISAFAVVKYVFESGTATTVAAPVLVSAILFILIGWLKRKQEVKPEVSAFIDSLNDDSENGHASNRSTDDRSSTHFPF</sequence>
<feature type="transmembrane region" description="Helical" evidence="15">
    <location>
        <begin position="183"/>
        <end position="205"/>
    </location>
</feature>
<feature type="transmembrane region" description="Helical" evidence="15">
    <location>
        <begin position="268"/>
        <end position="291"/>
    </location>
</feature>
<keyword evidence="11" id="KW-0739">Sodium transport</keyword>
<dbReference type="Gene3D" id="1.20.1730.10">
    <property type="entry name" value="Sodium/glucose cotransporter"/>
    <property type="match status" value="1"/>
</dbReference>
<evidence type="ECO:0000256" key="14">
    <source>
        <dbReference type="SAM" id="MobiDB-lite"/>
    </source>
</evidence>
<evidence type="ECO:0000256" key="9">
    <source>
        <dbReference type="ARBA" id="ARBA00023065"/>
    </source>
</evidence>
<name>A0A1H8DN61_9BACL</name>
<feature type="region of interest" description="Disordered" evidence="14">
    <location>
        <begin position="490"/>
        <end position="510"/>
    </location>
</feature>
<dbReference type="GO" id="GO:0006814">
    <property type="term" value="P:sodium ion transport"/>
    <property type="evidence" value="ECO:0007669"/>
    <property type="project" value="UniProtKB-KW"/>
</dbReference>
<evidence type="ECO:0000256" key="1">
    <source>
        <dbReference type="ARBA" id="ARBA00004651"/>
    </source>
</evidence>
<dbReference type="STRING" id="1173111.SAMN05444955_105279"/>
<evidence type="ECO:0000256" key="4">
    <source>
        <dbReference type="ARBA" id="ARBA00022475"/>
    </source>
</evidence>
<dbReference type="Proteomes" id="UP000199695">
    <property type="component" value="Unassembled WGS sequence"/>
</dbReference>
<keyword evidence="17" id="KW-1185">Reference proteome</keyword>
<evidence type="ECO:0000256" key="8">
    <source>
        <dbReference type="ARBA" id="ARBA00023053"/>
    </source>
</evidence>
<evidence type="ECO:0000256" key="5">
    <source>
        <dbReference type="ARBA" id="ARBA00022692"/>
    </source>
</evidence>
<keyword evidence="9" id="KW-0406">Ion transport</keyword>
<comment type="similarity">
    <text evidence="2 13">Belongs to the sodium:solute symporter (SSF) (TC 2.A.21) family.</text>
</comment>
<feature type="transmembrane region" description="Helical" evidence="15">
    <location>
        <begin position="73"/>
        <end position="93"/>
    </location>
</feature>
<evidence type="ECO:0000313" key="16">
    <source>
        <dbReference type="EMBL" id="SEN08781.1"/>
    </source>
</evidence>
<dbReference type="GO" id="GO:0005886">
    <property type="term" value="C:plasma membrane"/>
    <property type="evidence" value="ECO:0007669"/>
    <property type="project" value="UniProtKB-SubCell"/>
</dbReference>
<feature type="transmembrane region" description="Helical" evidence="15">
    <location>
        <begin position="6"/>
        <end position="24"/>
    </location>
</feature>
<proteinExistence type="inferred from homology"/>
<evidence type="ECO:0000256" key="10">
    <source>
        <dbReference type="ARBA" id="ARBA00023136"/>
    </source>
</evidence>
<keyword evidence="6" id="KW-0769">Symport</keyword>
<keyword evidence="10 15" id="KW-0472">Membrane</keyword>
<dbReference type="RefSeq" id="WP_089966955.1">
    <property type="nucleotide sequence ID" value="NZ_FOCQ01000005.1"/>
</dbReference>
<dbReference type="InterPro" id="IPR050277">
    <property type="entry name" value="Sodium:Solute_Symporter"/>
</dbReference>
<feature type="transmembrane region" description="Helical" evidence="15">
    <location>
        <begin position="44"/>
        <end position="67"/>
    </location>
</feature>
<reference evidence="16 17" key="1">
    <citation type="submission" date="2016-10" db="EMBL/GenBank/DDBJ databases">
        <authorList>
            <person name="de Groot N.N."/>
        </authorList>
    </citation>
    <scope>NUCLEOTIDE SEQUENCE [LARGE SCALE GENOMIC DNA]</scope>
    <source>
        <strain evidence="16 17">DSM 46701</strain>
    </source>
</reference>
<keyword evidence="8" id="KW-0915">Sodium</keyword>
<feature type="transmembrane region" description="Helical" evidence="15">
    <location>
        <begin position="395"/>
        <end position="418"/>
    </location>
</feature>
<dbReference type="PROSITE" id="PS50283">
    <property type="entry name" value="NA_SOLUT_SYMP_3"/>
    <property type="match status" value="1"/>
</dbReference>
<evidence type="ECO:0000256" key="2">
    <source>
        <dbReference type="ARBA" id="ARBA00006434"/>
    </source>
</evidence>
<evidence type="ECO:0000256" key="15">
    <source>
        <dbReference type="SAM" id="Phobius"/>
    </source>
</evidence>
<evidence type="ECO:0000256" key="11">
    <source>
        <dbReference type="ARBA" id="ARBA00023201"/>
    </source>
</evidence>
<dbReference type="OrthoDB" id="9789704at2"/>
<feature type="transmembrane region" description="Helical" evidence="15">
    <location>
        <begin position="140"/>
        <end position="171"/>
    </location>
</feature>
<accession>A0A1H8DN61</accession>
<evidence type="ECO:0000256" key="3">
    <source>
        <dbReference type="ARBA" id="ARBA00022448"/>
    </source>
</evidence>
<keyword evidence="4" id="KW-1003">Cell membrane</keyword>
<keyword evidence="3" id="KW-0813">Transport</keyword>
<dbReference type="InterPro" id="IPR001734">
    <property type="entry name" value="Na/solute_symporter"/>
</dbReference>
<evidence type="ECO:0000256" key="13">
    <source>
        <dbReference type="RuleBase" id="RU362091"/>
    </source>
</evidence>
<evidence type="ECO:0000256" key="6">
    <source>
        <dbReference type="ARBA" id="ARBA00022847"/>
    </source>
</evidence>